<dbReference type="PRINTS" id="PR00081">
    <property type="entry name" value="GDHRDH"/>
</dbReference>
<dbReference type="GO" id="GO:0016491">
    <property type="term" value="F:oxidoreductase activity"/>
    <property type="evidence" value="ECO:0007669"/>
    <property type="project" value="UniProtKB-KW"/>
</dbReference>
<dbReference type="PANTHER" id="PTHR43157">
    <property type="entry name" value="PHOSPHATIDYLINOSITOL-GLYCAN BIOSYNTHESIS CLASS F PROTEIN-RELATED"/>
    <property type="match status" value="1"/>
</dbReference>
<gene>
    <name evidence="2" type="ORF">N8I77_012111</name>
</gene>
<evidence type="ECO:0000256" key="1">
    <source>
        <dbReference type="ARBA" id="ARBA00023002"/>
    </source>
</evidence>
<evidence type="ECO:0000313" key="3">
    <source>
        <dbReference type="Proteomes" id="UP001265746"/>
    </source>
</evidence>
<dbReference type="InterPro" id="IPR036291">
    <property type="entry name" value="NAD(P)-bd_dom_sf"/>
</dbReference>
<organism evidence="2 3">
    <name type="scientific">Phomopsis amygdali</name>
    <name type="common">Fusicoccum amygdali</name>
    <dbReference type="NCBI Taxonomy" id="1214568"/>
    <lineage>
        <taxon>Eukaryota</taxon>
        <taxon>Fungi</taxon>
        <taxon>Dikarya</taxon>
        <taxon>Ascomycota</taxon>
        <taxon>Pezizomycotina</taxon>
        <taxon>Sordariomycetes</taxon>
        <taxon>Sordariomycetidae</taxon>
        <taxon>Diaporthales</taxon>
        <taxon>Diaporthaceae</taxon>
        <taxon>Diaporthe</taxon>
    </lineage>
</organism>
<keyword evidence="3" id="KW-1185">Reference proteome</keyword>
<comment type="caution">
    <text evidence="2">The sequence shown here is derived from an EMBL/GenBank/DDBJ whole genome shotgun (WGS) entry which is preliminary data.</text>
</comment>
<evidence type="ECO:0000313" key="2">
    <source>
        <dbReference type="EMBL" id="KAK2598721.1"/>
    </source>
</evidence>
<protein>
    <recommendedName>
        <fullName evidence="4">NAD(P)-binding protein</fullName>
    </recommendedName>
</protein>
<keyword evidence="1" id="KW-0560">Oxidoreductase</keyword>
<dbReference type="Gene3D" id="3.40.50.720">
    <property type="entry name" value="NAD(P)-binding Rossmann-like Domain"/>
    <property type="match status" value="1"/>
</dbReference>
<reference evidence="2" key="1">
    <citation type="submission" date="2023-06" db="EMBL/GenBank/DDBJ databases">
        <authorList>
            <person name="Noh H."/>
        </authorList>
    </citation>
    <scope>NUCLEOTIDE SEQUENCE</scope>
    <source>
        <strain evidence="2">DUCC20226</strain>
    </source>
</reference>
<accession>A0AAD9S485</accession>
<dbReference type="AlphaFoldDB" id="A0AAD9S485"/>
<proteinExistence type="predicted"/>
<name>A0AAD9S485_PHOAM</name>
<evidence type="ECO:0008006" key="4">
    <source>
        <dbReference type="Google" id="ProtNLM"/>
    </source>
</evidence>
<dbReference type="EMBL" id="JAUJFL010000008">
    <property type="protein sequence ID" value="KAK2598721.1"/>
    <property type="molecule type" value="Genomic_DNA"/>
</dbReference>
<dbReference type="Proteomes" id="UP001265746">
    <property type="component" value="Unassembled WGS sequence"/>
</dbReference>
<dbReference type="PANTHER" id="PTHR43157:SF31">
    <property type="entry name" value="PHOSPHATIDYLINOSITOL-GLYCAN BIOSYNTHESIS CLASS F PROTEIN"/>
    <property type="match status" value="1"/>
</dbReference>
<sequence>MSVSFSTIWTQWFPPNGPLNEHNLSSQVGKVFIVTGGASGLGYVLSRILYGAGAKVYILTRSKERANQAIANIKSEVKDDGRQLGSLEFIPMDLMDFETVKSAALEFLNREAGPDGRLDVLFNNAGTGGRKNAPKGAQGHEYHMTTNLLGGFILTQHLLPILSRTANRQGSLPGTVRVVWPASVLVELGAPLSGINKDWLQDPGLDMDYVELYSQSKAGVWFLASEFARRQSPSQNGVLFIAGNPGTYNTGMWQYTPTLLKWLFRPIMRDPSVHGADTYLWMGFSKSVTIDDAIAGRYAMCDGRWHSGQRGDLLLALRSEQEGGSGRASELFEWCENATRAFLP</sequence>
<dbReference type="InterPro" id="IPR002347">
    <property type="entry name" value="SDR_fam"/>
</dbReference>
<dbReference type="SUPFAM" id="SSF51735">
    <property type="entry name" value="NAD(P)-binding Rossmann-fold domains"/>
    <property type="match status" value="1"/>
</dbReference>
<dbReference type="Pfam" id="PF00106">
    <property type="entry name" value="adh_short"/>
    <property type="match status" value="1"/>
</dbReference>